<evidence type="ECO:0000256" key="1">
    <source>
        <dbReference type="ARBA" id="ARBA00011009"/>
    </source>
</evidence>
<gene>
    <name evidence="5" type="ORF">METZ01_LOCUS5563</name>
</gene>
<accession>A0A381NE87</accession>
<dbReference type="Pfam" id="PF07479">
    <property type="entry name" value="NAD_Gly3P_dh_C"/>
    <property type="match status" value="1"/>
</dbReference>
<dbReference type="HAMAP" id="MF_00394">
    <property type="entry name" value="NAD_Glyc3P_dehydrog"/>
    <property type="match status" value="1"/>
</dbReference>
<organism evidence="5">
    <name type="scientific">marine metagenome</name>
    <dbReference type="NCBI Taxonomy" id="408172"/>
    <lineage>
        <taxon>unclassified sequences</taxon>
        <taxon>metagenomes</taxon>
        <taxon>ecological metagenomes</taxon>
    </lineage>
</organism>
<dbReference type="GO" id="GO:0047952">
    <property type="term" value="F:glycerol-3-phosphate dehydrogenase [NAD(P)+] activity"/>
    <property type="evidence" value="ECO:0007669"/>
    <property type="project" value="TreeGrafter"/>
</dbReference>
<evidence type="ECO:0008006" key="6">
    <source>
        <dbReference type="Google" id="ProtNLM"/>
    </source>
</evidence>
<dbReference type="GO" id="GO:0051287">
    <property type="term" value="F:NAD binding"/>
    <property type="evidence" value="ECO:0007669"/>
    <property type="project" value="InterPro"/>
</dbReference>
<sequence length="342" mass="36494">MGRIGILGLGNWGTALAYVWCKDGHNVLGWTIEQDVYESLMTKSENEKYLPGYEIPRLQSTMEITDVTESCEILVLALPSSVILSVVDDLIPHLRPSHLLIDLAKGLAPSEEGGSGMISNAIERRLMDAGLANPVVVMTGPTIAPEVARGVMTNALVACHDWSVAERIAERLSTDSLILTPAEDPLGAELWGAYKNTVALACGLVDGLKESIGGDNLKAALVLSGYSEGIGLLGAMGADPKTAFGPAGIGDLYVTATSPRSRNRTLGEKLGAGKSLDQALDEMHMVAEGVRATRMFLNRSEKLKHHSPFLHSLGSLLDGDISVEESIRLMVESYDSQRTGQG</sequence>
<dbReference type="InterPro" id="IPR011128">
    <property type="entry name" value="G3P_DH_NAD-dep_N"/>
</dbReference>
<dbReference type="PIRSF" id="PIRSF000114">
    <property type="entry name" value="Glycerol-3-P_dh"/>
    <property type="match status" value="1"/>
</dbReference>
<dbReference type="NCBIfam" id="NF000940">
    <property type="entry name" value="PRK00094.1-2"/>
    <property type="match status" value="1"/>
</dbReference>
<dbReference type="NCBIfam" id="NF000942">
    <property type="entry name" value="PRK00094.1-4"/>
    <property type="match status" value="1"/>
</dbReference>
<dbReference type="PRINTS" id="PR00077">
    <property type="entry name" value="GPDHDRGNASE"/>
</dbReference>
<proteinExistence type="inferred from homology"/>
<dbReference type="SUPFAM" id="SSF48179">
    <property type="entry name" value="6-phosphogluconate dehydrogenase C-terminal domain-like"/>
    <property type="match status" value="1"/>
</dbReference>
<evidence type="ECO:0000256" key="2">
    <source>
        <dbReference type="ARBA" id="ARBA00023002"/>
    </source>
</evidence>
<dbReference type="Gene3D" id="3.40.50.720">
    <property type="entry name" value="NAD(P)-binding Rossmann-like Domain"/>
    <property type="match status" value="1"/>
</dbReference>
<protein>
    <recommendedName>
        <fullName evidence="6">Glycerol-3-phosphate dehydrogenase NAD-dependent N-terminal domain-containing protein</fullName>
    </recommendedName>
</protein>
<dbReference type="GO" id="GO:0005975">
    <property type="term" value="P:carbohydrate metabolic process"/>
    <property type="evidence" value="ECO:0007669"/>
    <property type="project" value="InterPro"/>
</dbReference>
<evidence type="ECO:0000259" key="3">
    <source>
        <dbReference type="Pfam" id="PF01210"/>
    </source>
</evidence>
<dbReference type="PANTHER" id="PTHR11728:SF1">
    <property type="entry name" value="GLYCEROL-3-PHOSPHATE DEHYDROGENASE [NAD(+)] 2, CHLOROPLASTIC"/>
    <property type="match status" value="1"/>
</dbReference>
<dbReference type="Gene3D" id="1.10.1040.10">
    <property type="entry name" value="N-(1-d-carboxylethyl)-l-norvaline Dehydrogenase, domain 2"/>
    <property type="match status" value="1"/>
</dbReference>
<feature type="domain" description="Glycerol-3-phosphate dehydrogenase NAD-dependent C-terminal" evidence="4">
    <location>
        <begin position="184"/>
        <end position="327"/>
    </location>
</feature>
<dbReference type="EMBL" id="UINC01000289">
    <property type="protein sequence ID" value="SUZ52709.1"/>
    <property type="molecule type" value="Genomic_DNA"/>
</dbReference>
<reference evidence="5" key="1">
    <citation type="submission" date="2018-05" db="EMBL/GenBank/DDBJ databases">
        <authorList>
            <person name="Lanie J.A."/>
            <person name="Ng W.-L."/>
            <person name="Kazmierczak K.M."/>
            <person name="Andrzejewski T.M."/>
            <person name="Davidsen T.M."/>
            <person name="Wayne K.J."/>
            <person name="Tettelin H."/>
            <person name="Glass J.I."/>
            <person name="Rusch D."/>
            <person name="Podicherti R."/>
            <person name="Tsui H.-C.T."/>
            <person name="Winkler M.E."/>
        </authorList>
    </citation>
    <scope>NUCLEOTIDE SEQUENCE</scope>
</reference>
<dbReference type="AlphaFoldDB" id="A0A381NE87"/>
<evidence type="ECO:0000259" key="4">
    <source>
        <dbReference type="Pfam" id="PF07479"/>
    </source>
</evidence>
<comment type="similarity">
    <text evidence="1">Belongs to the NAD-dependent glycerol-3-phosphate dehydrogenase family.</text>
</comment>
<evidence type="ECO:0000313" key="5">
    <source>
        <dbReference type="EMBL" id="SUZ52709.1"/>
    </source>
</evidence>
<dbReference type="SUPFAM" id="SSF51735">
    <property type="entry name" value="NAD(P)-binding Rossmann-fold domains"/>
    <property type="match status" value="1"/>
</dbReference>
<feature type="domain" description="Glycerol-3-phosphate dehydrogenase NAD-dependent N-terminal" evidence="3">
    <location>
        <begin position="4"/>
        <end position="163"/>
    </location>
</feature>
<dbReference type="GO" id="GO:0046168">
    <property type="term" value="P:glycerol-3-phosphate catabolic process"/>
    <property type="evidence" value="ECO:0007669"/>
    <property type="project" value="InterPro"/>
</dbReference>
<keyword evidence="2" id="KW-0560">Oxidoreductase</keyword>
<dbReference type="InterPro" id="IPR013328">
    <property type="entry name" value="6PGD_dom2"/>
</dbReference>
<dbReference type="InterPro" id="IPR036291">
    <property type="entry name" value="NAD(P)-bd_dom_sf"/>
</dbReference>
<dbReference type="Pfam" id="PF01210">
    <property type="entry name" value="NAD_Gly3P_dh_N"/>
    <property type="match status" value="1"/>
</dbReference>
<dbReference type="InterPro" id="IPR006109">
    <property type="entry name" value="G3P_DH_NAD-dep_C"/>
</dbReference>
<dbReference type="GO" id="GO:0005829">
    <property type="term" value="C:cytosol"/>
    <property type="evidence" value="ECO:0007669"/>
    <property type="project" value="TreeGrafter"/>
</dbReference>
<name>A0A381NE87_9ZZZZ</name>
<dbReference type="PANTHER" id="PTHR11728">
    <property type="entry name" value="GLYCEROL-3-PHOSPHATE DEHYDROGENASE"/>
    <property type="match status" value="1"/>
</dbReference>
<dbReference type="InterPro" id="IPR008927">
    <property type="entry name" value="6-PGluconate_DH-like_C_sf"/>
</dbReference>
<dbReference type="InterPro" id="IPR006168">
    <property type="entry name" value="G3P_DH_NAD-dep"/>
</dbReference>